<comment type="caution">
    <text evidence="12">The sequence shown here is derived from an EMBL/GenBank/DDBJ whole genome shotgun (WGS) entry which is preliminary data.</text>
</comment>
<keyword evidence="7 9" id="KW-0472">Membrane</keyword>
<dbReference type="PANTHER" id="PTHR43310:SF4">
    <property type="entry name" value="AFR304WP"/>
    <property type="match status" value="1"/>
</dbReference>
<feature type="compositionally biased region" description="Acidic residues" evidence="8">
    <location>
        <begin position="191"/>
        <end position="200"/>
    </location>
</feature>
<dbReference type="InterPro" id="IPR052706">
    <property type="entry name" value="Membrane-Transporter-like"/>
</dbReference>
<evidence type="ECO:0000256" key="1">
    <source>
        <dbReference type="ARBA" id="ARBA00004128"/>
    </source>
</evidence>
<feature type="transmembrane region" description="Helical" evidence="9">
    <location>
        <begin position="684"/>
        <end position="715"/>
    </location>
</feature>
<dbReference type="Gene3D" id="2.60.120.10">
    <property type="entry name" value="Jelly Rolls"/>
    <property type="match status" value="1"/>
</dbReference>
<evidence type="ECO:0000256" key="3">
    <source>
        <dbReference type="ARBA" id="ARBA00022554"/>
    </source>
</evidence>
<sequence length="1082" mass="119584">MSSPLGFTPWRRRALSSTSQCDPPLQSGLPGGDACSSPSHGSHQTSIPPARPTSISSVPGHREPIRSFIHGSVRDDLLAVPVDSVQNARNIREDTAELATYLLSDGQAQPSPAFLQRARSSFHEAAGSDCGDDSFAAEHARNSQTIVEVSEPPSPEAERDNDAPAGPSVLANLLKGSPPQSMAQQQPPSPEYDEDDEDSQIEVQQRRGSHHTDAASERTPLLTRVTSAGRQSYTEDLEGQKSQSKHPWISGLVGVSHKMEERMTHGVAVAVNPRHWDHKAIWNNTVVTPVSCLPAVAVGLLLNILDALSYGMILFPLGKPIFAHLGSAGISVFYVSTIISQITFSSGSIFKGSVGSELIEVVPFFHNMATRITDAVGEDNPDAVIATTIVSYAISSMITGLVFYLMGRFKFGYMVGFIPRHILIGCIGGVGWFLVATGFEVSARLDGSLEYNLETLKKLTDSATVPLWVTPLVLASILFYGQSKVTSKFFLPLYILAIPLVFYFFVTSLDVLDVDVLRDHGWIFQGPPSGEPWWYFYTLYKFKLVRWDAVIECIPAMFALTFFGILHVPINVPALALNCGEDHADLDKELRLHGYSNFLSGCFGSIQNYLVYANTVFFMRSGGNNRLAGFMLAAATFGVMIIGPSLIGFIPVMMVGTLIFDLGFELMLEALWLPRKKLKLVEYITVVVIVLVMGIHDFVVGIGVGIVLAFVSLILQTSRVSAIRGNYSGDIVTSTVRRNPSQHRYLHEVGRQIYIVKLTGYLFFGTIVSVEEKIRDLLDDSAFAKQPIKFLILDLWHVTGLDYSAGEAFNTISRLLNNKEVVLVLSGVDSESQLGRNLRAVGLGSDGIEVMMLPNLNSALESCENELLKTLYARQEELSLKRISVQNLDVPARTSAFSSFDAPFNSPRRNHLVEAARDTLNSIDVQRPSKWMSFKEPLRLMLQIFQGLSDKNEDFWFPAAHYFTRREYPAGTIIFRRGEEAKGFYLLERGIIRAEYDLPQGWLCESIVAGTTCGELPFFSETDRTATAVVERDCVAWLMDREQWVNIQKEEPEVGRELLRVSLKLTSERMSAITSYILTTAG</sequence>
<feature type="transmembrane region" description="Helical" evidence="9">
    <location>
        <begin position="417"/>
        <end position="439"/>
    </location>
</feature>
<dbReference type="Pfam" id="PF00916">
    <property type="entry name" value="Sulfate_transp"/>
    <property type="match status" value="1"/>
</dbReference>
<dbReference type="PANTHER" id="PTHR43310">
    <property type="entry name" value="SULFATE TRANSPORTER YBAR-RELATED"/>
    <property type="match status" value="1"/>
</dbReference>
<evidence type="ECO:0000256" key="2">
    <source>
        <dbReference type="ARBA" id="ARBA00022448"/>
    </source>
</evidence>
<dbReference type="InterPro" id="IPR011547">
    <property type="entry name" value="SLC26A/SulP_dom"/>
</dbReference>
<keyword evidence="13" id="KW-1185">Reference proteome</keyword>
<evidence type="ECO:0000259" key="10">
    <source>
        <dbReference type="PROSITE" id="PS50042"/>
    </source>
</evidence>
<dbReference type="Proteomes" id="UP000722485">
    <property type="component" value="Unassembled WGS sequence"/>
</dbReference>
<dbReference type="FunFam" id="2.60.120.10:FF:000141">
    <property type="entry name" value="Sulfate transporter family protein"/>
    <property type="match status" value="1"/>
</dbReference>
<name>A0A9P5H042_9HYPO</name>
<dbReference type="Gene3D" id="3.30.750.24">
    <property type="entry name" value="STAS domain"/>
    <property type="match status" value="1"/>
</dbReference>
<dbReference type="SUPFAM" id="SSF51206">
    <property type="entry name" value="cAMP-binding domain-like"/>
    <property type="match status" value="1"/>
</dbReference>
<evidence type="ECO:0000259" key="11">
    <source>
        <dbReference type="PROSITE" id="PS50801"/>
    </source>
</evidence>
<feature type="region of interest" description="Disordered" evidence="8">
    <location>
        <begin position="142"/>
        <end position="224"/>
    </location>
</feature>
<feature type="transmembrane region" description="Helical" evidence="9">
    <location>
        <begin position="322"/>
        <end position="344"/>
    </location>
</feature>
<dbReference type="InterPro" id="IPR000595">
    <property type="entry name" value="cNMP-bd_dom"/>
</dbReference>
<reference evidence="12" key="1">
    <citation type="submission" date="2020-03" db="EMBL/GenBank/DDBJ databases">
        <title>Draft Genome Sequence of Cylindrodendrum hubeiense.</title>
        <authorList>
            <person name="Buettner E."/>
            <person name="Kellner H."/>
        </authorList>
    </citation>
    <scope>NUCLEOTIDE SEQUENCE</scope>
    <source>
        <strain evidence="12">IHI 201604</strain>
    </source>
</reference>
<dbReference type="InterPro" id="IPR014710">
    <property type="entry name" value="RmlC-like_jellyroll"/>
</dbReference>
<evidence type="ECO:0000256" key="4">
    <source>
        <dbReference type="ARBA" id="ARBA00022692"/>
    </source>
</evidence>
<feature type="transmembrane region" description="Helical" evidence="9">
    <location>
        <begin position="459"/>
        <end position="480"/>
    </location>
</feature>
<proteinExistence type="predicted"/>
<evidence type="ECO:0000256" key="6">
    <source>
        <dbReference type="ARBA" id="ARBA00022989"/>
    </source>
</evidence>
<evidence type="ECO:0000313" key="13">
    <source>
        <dbReference type="Proteomes" id="UP000722485"/>
    </source>
</evidence>
<evidence type="ECO:0008006" key="14">
    <source>
        <dbReference type="Google" id="ProtNLM"/>
    </source>
</evidence>
<dbReference type="CDD" id="cd07042">
    <property type="entry name" value="STAS_SulP_like_sulfate_transporter"/>
    <property type="match status" value="1"/>
</dbReference>
<dbReference type="InterPro" id="IPR002645">
    <property type="entry name" value="STAS_dom"/>
</dbReference>
<feature type="transmembrane region" description="Helical" evidence="9">
    <location>
        <begin position="489"/>
        <end position="506"/>
    </location>
</feature>
<evidence type="ECO:0000256" key="7">
    <source>
        <dbReference type="ARBA" id="ARBA00023136"/>
    </source>
</evidence>
<feature type="compositionally biased region" description="Polar residues" evidence="8">
    <location>
        <begin position="36"/>
        <end position="57"/>
    </location>
</feature>
<feature type="transmembrane region" description="Helical" evidence="9">
    <location>
        <begin position="653"/>
        <end position="672"/>
    </location>
</feature>
<keyword evidence="6 9" id="KW-1133">Transmembrane helix</keyword>
<feature type="transmembrane region" description="Helical" evidence="9">
    <location>
        <begin position="383"/>
        <end position="405"/>
    </location>
</feature>
<feature type="domain" description="STAS" evidence="11">
    <location>
        <begin position="753"/>
        <end position="863"/>
    </location>
</feature>
<dbReference type="AlphaFoldDB" id="A0A9P5H042"/>
<evidence type="ECO:0000256" key="9">
    <source>
        <dbReference type="SAM" id="Phobius"/>
    </source>
</evidence>
<evidence type="ECO:0000256" key="5">
    <source>
        <dbReference type="ARBA" id="ARBA00022970"/>
    </source>
</evidence>
<dbReference type="FunFam" id="3.30.750.24:FF:000012">
    <property type="entry name" value="Sulfate transporter family protein"/>
    <property type="match status" value="1"/>
</dbReference>
<evidence type="ECO:0000256" key="8">
    <source>
        <dbReference type="SAM" id="MobiDB-lite"/>
    </source>
</evidence>
<gene>
    <name evidence="12" type="ORF">G7Z17_g9097</name>
</gene>
<keyword evidence="4 9" id="KW-0812">Transmembrane</keyword>
<dbReference type="Pfam" id="PF01740">
    <property type="entry name" value="STAS"/>
    <property type="match status" value="1"/>
</dbReference>
<dbReference type="PROSITE" id="PS50042">
    <property type="entry name" value="CNMP_BINDING_3"/>
    <property type="match status" value="1"/>
</dbReference>
<dbReference type="GO" id="GO:0034490">
    <property type="term" value="P:basic amino acid transmembrane import into vacuole"/>
    <property type="evidence" value="ECO:0007669"/>
    <property type="project" value="UniProtKB-ARBA"/>
</dbReference>
<dbReference type="CDD" id="cd00038">
    <property type="entry name" value="CAP_ED"/>
    <property type="match status" value="1"/>
</dbReference>
<feature type="transmembrane region" description="Helical" evidence="9">
    <location>
        <begin position="293"/>
        <end position="315"/>
    </location>
</feature>
<dbReference type="Pfam" id="PF00027">
    <property type="entry name" value="cNMP_binding"/>
    <property type="match status" value="1"/>
</dbReference>
<feature type="compositionally biased region" description="Low complexity" evidence="8">
    <location>
        <begin position="177"/>
        <end position="186"/>
    </location>
</feature>
<accession>A0A9P5H042</accession>
<dbReference type="GO" id="GO:0000329">
    <property type="term" value="C:fungal-type vacuole membrane"/>
    <property type="evidence" value="ECO:0007669"/>
    <property type="project" value="UniProtKB-ARBA"/>
</dbReference>
<dbReference type="PROSITE" id="PS50801">
    <property type="entry name" value="STAS"/>
    <property type="match status" value="1"/>
</dbReference>
<evidence type="ECO:0000313" key="12">
    <source>
        <dbReference type="EMBL" id="KAF7545542.1"/>
    </source>
</evidence>
<keyword evidence="5" id="KW-0029">Amino-acid transport</keyword>
<feature type="domain" description="Cyclic nucleotide-binding" evidence="10">
    <location>
        <begin position="966"/>
        <end position="1065"/>
    </location>
</feature>
<keyword evidence="2" id="KW-0813">Transport</keyword>
<organism evidence="12 13">
    <name type="scientific">Cylindrodendrum hubeiense</name>
    <dbReference type="NCBI Taxonomy" id="595255"/>
    <lineage>
        <taxon>Eukaryota</taxon>
        <taxon>Fungi</taxon>
        <taxon>Dikarya</taxon>
        <taxon>Ascomycota</taxon>
        <taxon>Pezizomycotina</taxon>
        <taxon>Sordariomycetes</taxon>
        <taxon>Hypocreomycetidae</taxon>
        <taxon>Hypocreales</taxon>
        <taxon>Nectriaceae</taxon>
        <taxon>Cylindrodendrum</taxon>
    </lineage>
</organism>
<dbReference type="SUPFAM" id="SSF52091">
    <property type="entry name" value="SpoIIaa-like"/>
    <property type="match status" value="1"/>
</dbReference>
<protein>
    <recommendedName>
        <fullName evidence="14">Sulfate transporter</fullName>
    </recommendedName>
</protein>
<dbReference type="InterPro" id="IPR018490">
    <property type="entry name" value="cNMP-bd_dom_sf"/>
</dbReference>
<dbReference type="SMART" id="SM00100">
    <property type="entry name" value="cNMP"/>
    <property type="match status" value="1"/>
</dbReference>
<feature type="region of interest" description="Disordered" evidence="8">
    <location>
        <begin position="1"/>
        <end position="63"/>
    </location>
</feature>
<feature type="transmembrane region" description="Helical" evidence="9">
    <location>
        <begin position="627"/>
        <end position="647"/>
    </location>
</feature>
<dbReference type="InterPro" id="IPR036513">
    <property type="entry name" value="STAS_dom_sf"/>
</dbReference>
<feature type="transmembrane region" description="Helical" evidence="9">
    <location>
        <begin position="549"/>
        <end position="568"/>
    </location>
</feature>
<dbReference type="OrthoDB" id="409725at2759"/>
<comment type="subcellular location">
    <subcellularLocation>
        <location evidence="1">Vacuole membrane</location>
        <topology evidence="1">Multi-pass membrane protein</topology>
    </subcellularLocation>
</comment>
<dbReference type="EMBL" id="JAANBB010000249">
    <property type="protein sequence ID" value="KAF7545542.1"/>
    <property type="molecule type" value="Genomic_DNA"/>
</dbReference>
<keyword evidence="3" id="KW-0926">Vacuole</keyword>